<dbReference type="EMBL" id="CAVMJV010000145">
    <property type="protein sequence ID" value="CAK5112967.1"/>
    <property type="molecule type" value="Genomic_DNA"/>
</dbReference>
<proteinExistence type="predicted"/>
<sequence>MPLKIRISLIVIISTLFPLIASLPAPPIFERVPHYPGLCYLPPGILFESGLCSTIELQQKSPVQTGLENNINEQSNKFSEEEKLHKWETSVENEENILDETKLTTKFYFDSVTAQCYAFSTQECGGNQNRFGSVEECLDVCKLEF</sequence>
<dbReference type="Proteomes" id="UP001497535">
    <property type="component" value="Unassembled WGS sequence"/>
</dbReference>
<protein>
    <submittedName>
        <fullName evidence="1">Uncharacterized protein</fullName>
    </submittedName>
</protein>
<organism evidence="1 2">
    <name type="scientific">Meloidogyne enterolobii</name>
    <name type="common">Root-knot nematode worm</name>
    <name type="synonym">Meloidogyne mayaguensis</name>
    <dbReference type="NCBI Taxonomy" id="390850"/>
    <lineage>
        <taxon>Eukaryota</taxon>
        <taxon>Metazoa</taxon>
        <taxon>Ecdysozoa</taxon>
        <taxon>Nematoda</taxon>
        <taxon>Chromadorea</taxon>
        <taxon>Rhabditida</taxon>
        <taxon>Tylenchina</taxon>
        <taxon>Tylenchomorpha</taxon>
        <taxon>Tylenchoidea</taxon>
        <taxon>Meloidogynidae</taxon>
        <taxon>Meloidogyninae</taxon>
        <taxon>Meloidogyne</taxon>
    </lineage>
</organism>
<comment type="caution">
    <text evidence="1">The sequence shown here is derived from an EMBL/GenBank/DDBJ whole genome shotgun (WGS) entry which is preliminary data.</text>
</comment>
<accession>A0ACB1B2R5</accession>
<evidence type="ECO:0000313" key="1">
    <source>
        <dbReference type="EMBL" id="CAK5112967.1"/>
    </source>
</evidence>
<name>A0ACB1B2R5_MELEN</name>
<evidence type="ECO:0000313" key="2">
    <source>
        <dbReference type="Proteomes" id="UP001497535"/>
    </source>
</evidence>
<keyword evidence="2" id="KW-1185">Reference proteome</keyword>
<reference evidence="1" key="1">
    <citation type="submission" date="2023-11" db="EMBL/GenBank/DDBJ databases">
        <authorList>
            <person name="Poullet M."/>
        </authorList>
    </citation>
    <scope>NUCLEOTIDE SEQUENCE</scope>
    <source>
        <strain evidence="1">E1834</strain>
    </source>
</reference>
<gene>
    <name evidence="1" type="ORF">MENTE1834_LOCUS45020</name>
</gene>